<keyword evidence="4 11" id="KW-1003">Cell membrane</keyword>
<comment type="subcellular location">
    <subcellularLocation>
        <location evidence="11">Cell inner membrane</location>
        <topology evidence="11">Multi-pass membrane protein</topology>
    </subcellularLocation>
    <subcellularLocation>
        <location evidence="1">Cell membrane</location>
        <topology evidence="1">Multi-pass membrane protein</topology>
    </subcellularLocation>
</comment>
<dbReference type="GO" id="GO:0015774">
    <property type="term" value="P:polysaccharide transport"/>
    <property type="evidence" value="ECO:0007669"/>
    <property type="project" value="UniProtKB-KW"/>
</dbReference>
<comment type="similarity">
    <text evidence="2 11">Belongs to the ABC-2 integral membrane protein family.</text>
</comment>
<evidence type="ECO:0000256" key="3">
    <source>
        <dbReference type="ARBA" id="ARBA00022448"/>
    </source>
</evidence>
<evidence type="ECO:0000256" key="4">
    <source>
        <dbReference type="ARBA" id="ARBA00022475"/>
    </source>
</evidence>
<dbReference type="GO" id="GO:0140359">
    <property type="term" value="F:ABC-type transporter activity"/>
    <property type="evidence" value="ECO:0007669"/>
    <property type="project" value="InterPro"/>
</dbReference>
<keyword evidence="7" id="KW-0972">Capsule biogenesis/degradation</keyword>
<dbReference type="EMBL" id="AMCZ02000048">
    <property type="protein sequence ID" value="EWC39205.1"/>
    <property type="molecule type" value="Genomic_DNA"/>
</dbReference>
<keyword evidence="3 11" id="KW-0813">Transport</keyword>
<dbReference type="Pfam" id="PF01061">
    <property type="entry name" value="ABC2_membrane"/>
    <property type="match status" value="1"/>
</dbReference>
<reference evidence="13 14" key="1">
    <citation type="journal article" date="2013" name="Genome Announc.">
        <title>Draft Genome of the Nitrogen-Fixing Bacterium Pseudomonas stutzeri Strain KOS6 Isolated from Industrial Hydrocarbon Sludge.</title>
        <authorList>
            <person name="Grigoryeva T.V."/>
            <person name="Laikov A.V."/>
            <person name="Naumova R.P."/>
            <person name="Manolov A.I."/>
            <person name="Larin A.K."/>
            <person name="Karpova I.Y."/>
            <person name="Semashko T.A."/>
            <person name="Alexeev D.G."/>
            <person name="Kostryukova E.S."/>
            <person name="Muller R."/>
            <person name="Govorun V.M."/>
        </authorList>
    </citation>
    <scope>NUCLEOTIDE SEQUENCE [LARGE SCALE GENOMIC DNA]</scope>
    <source>
        <strain evidence="13 14">KOS6</strain>
    </source>
</reference>
<dbReference type="PANTHER" id="PTHR30413">
    <property type="entry name" value="INNER MEMBRANE TRANSPORT PERMEASE"/>
    <property type="match status" value="1"/>
</dbReference>
<keyword evidence="5" id="KW-0762">Sugar transport</keyword>
<keyword evidence="10 11" id="KW-0472">Membrane</keyword>
<proteinExistence type="inferred from homology"/>
<feature type="domain" description="ABC transmembrane type-2" evidence="12">
    <location>
        <begin position="8"/>
        <end position="232"/>
    </location>
</feature>
<keyword evidence="6 11" id="KW-0812">Transmembrane</keyword>
<evidence type="ECO:0000256" key="8">
    <source>
        <dbReference type="ARBA" id="ARBA00022989"/>
    </source>
</evidence>
<feature type="transmembrane region" description="Helical" evidence="11">
    <location>
        <begin position="84"/>
        <end position="116"/>
    </location>
</feature>
<dbReference type="InterPro" id="IPR000412">
    <property type="entry name" value="ABC_2_transport"/>
</dbReference>
<evidence type="ECO:0000256" key="9">
    <source>
        <dbReference type="ARBA" id="ARBA00023047"/>
    </source>
</evidence>
<dbReference type="GO" id="GO:0043190">
    <property type="term" value="C:ATP-binding cassette (ABC) transporter complex"/>
    <property type="evidence" value="ECO:0007669"/>
    <property type="project" value="InterPro"/>
</dbReference>
<evidence type="ECO:0000256" key="5">
    <source>
        <dbReference type="ARBA" id="ARBA00022597"/>
    </source>
</evidence>
<dbReference type="PANTHER" id="PTHR30413:SF10">
    <property type="entry name" value="CAPSULE POLYSACCHARIDE EXPORT INNER-MEMBRANE PROTEIN CTRC"/>
    <property type="match status" value="1"/>
</dbReference>
<evidence type="ECO:0000256" key="6">
    <source>
        <dbReference type="ARBA" id="ARBA00022692"/>
    </source>
</evidence>
<keyword evidence="9" id="KW-0625">Polysaccharide transport</keyword>
<evidence type="ECO:0000256" key="2">
    <source>
        <dbReference type="ARBA" id="ARBA00007783"/>
    </source>
</evidence>
<dbReference type="InterPro" id="IPR013525">
    <property type="entry name" value="ABC2_TM"/>
</dbReference>
<comment type="caution">
    <text evidence="13">The sequence shown here is derived from an EMBL/GenBank/DDBJ whole genome shotgun (WGS) entry which is preliminary data.</text>
</comment>
<evidence type="ECO:0000256" key="1">
    <source>
        <dbReference type="ARBA" id="ARBA00004651"/>
    </source>
</evidence>
<evidence type="ECO:0000313" key="13">
    <source>
        <dbReference type="EMBL" id="EWC39205.1"/>
    </source>
</evidence>
<evidence type="ECO:0000256" key="7">
    <source>
        <dbReference type="ARBA" id="ARBA00022903"/>
    </source>
</evidence>
<name>A0A061JLJ4_STUST</name>
<keyword evidence="8 11" id="KW-1133">Transmembrane helix</keyword>
<accession>A0A061JLJ4</accession>
<feature type="transmembrane region" description="Helical" evidence="11">
    <location>
        <begin position="45"/>
        <end position="63"/>
    </location>
</feature>
<feature type="transmembrane region" description="Helical" evidence="11">
    <location>
        <begin position="122"/>
        <end position="145"/>
    </location>
</feature>
<dbReference type="HOGENOM" id="CLU_060703_1_1_6"/>
<dbReference type="AlphaFoldDB" id="A0A061JLJ4"/>
<feature type="transmembrane region" description="Helical" evidence="11">
    <location>
        <begin position="210"/>
        <end position="229"/>
    </location>
</feature>
<dbReference type="InterPro" id="IPR047817">
    <property type="entry name" value="ABC2_TM_bact-type"/>
</dbReference>
<dbReference type="Proteomes" id="UP000026923">
    <property type="component" value="Unassembled WGS sequence"/>
</dbReference>
<feature type="transmembrane region" description="Helical" evidence="11">
    <location>
        <begin position="152"/>
        <end position="171"/>
    </location>
</feature>
<evidence type="ECO:0000313" key="14">
    <source>
        <dbReference type="Proteomes" id="UP000026923"/>
    </source>
</evidence>
<protein>
    <recommendedName>
        <fullName evidence="11">Transport permease protein</fullName>
    </recommendedName>
</protein>
<evidence type="ECO:0000256" key="10">
    <source>
        <dbReference type="ARBA" id="ARBA00023136"/>
    </source>
</evidence>
<comment type="caution">
    <text evidence="11">Lacks conserved residue(s) required for the propagation of feature annotation.</text>
</comment>
<dbReference type="eggNOG" id="COG1682">
    <property type="taxonomic scope" value="Bacteria"/>
</dbReference>
<evidence type="ECO:0000259" key="12">
    <source>
        <dbReference type="PROSITE" id="PS51012"/>
    </source>
</evidence>
<dbReference type="GO" id="GO:0015920">
    <property type="term" value="P:lipopolysaccharide transport"/>
    <property type="evidence" value="ECO:0007669"/>
    <property type="project" value="TreeGrafter"/>
</dbReference>
<gene>
    <name evidence="13" type="ORF">B597_021350</name>
</gene>
<dbReference type="PRINTS" id="PR00164">
    <property type="entry name" value="ABC2TRNSPORT"/>
</dbReference>
<organism evidence="13 14">
    <name type="scientific">Stutzerimonas stutzeri KOS6</name>
    <dbReference type="NCBI Taxonomy" id="1218352"/>
    <lineage>
        <taxon>Bacteria</taxon>
        <taxon>Pseudomonadati</taxon>
        <taxon>Pseudomonadota</taxon>
        <taxon>Gammaproteobacteria</taxon>
        <taxon>Pseudomonadales</taxon>
        <taxon>Pseudomonadaceae</taxon>
        <taxon>Stutzerimonas</taxon>
    </lineage>
</organism>
<evidence type="ECO:0000256" key="11">
    <source>
        <dbReference type="RuleBase" id="RU361157"/>
    </source>
</evidence>
<dbReference type="PROSITE" id="PS51012">
    <property type="entry name" value="ABC_TM2"/>
    <property type="match status" value="1"/>
</dbReference>
<sequence length="240" mass="26482">MRFSRSSIGGLWVLLQPLAQAAIFAFVLAIVLKAKLPGIDDTHAYAAYLLSGMLCWSLFMESTTKGLGLFNDNASLIKKVNFPLLTLPVISAGISLVNNTFLFLATSLILALLGFFPGEVILILPLLMVLTLLFGLSVGLVLGIINVFVRDIGVVVPIVLQFLFWLCPIVYSPESLPAGFRELVLHNPVSGLVQAYQNVLVFQRLPEWNWLLPALIMAIVCLLLFRVLLRRTFAQMVDIL</sequence>